<reference evidence="1 2" key="1">
    <citation type="submission" date="2019-03" db="EMBL/GenBank/DDBJ databases">
        <title>Single cell metagenomics reveals metabolic interactions within the superorganism composed of flagellate Streblomastix strix and complex community of Bacteroidetes bacteria on its surface.</title>
        <authorList>
            <person name="Treitli S.C."/>
            <person name="Kolisko M."/>
            <person name="Husnik F."/>
            <person name="Keeling P."/>
            <person name="Hampl V."/>
        </authorList>
    </citation>
    <scope>NUCLEOTIDE SEQUENCE [LARGE SCALE GENOMIC DNA]</scope>
    <source>
        <strain evidence="1">ST1C</strain>
    </source>
</reference>
<sequence>LAGHFIKTISQKINITYTDFIDSTFTGSGNSIMIDEQQASEISFIWCNFTNLRIDDDGQISSCIHSILSSENGFLFNVEYCIFSDCRYNGLSQVLGNVITIQSQQSDKSAIRQVKFLECIITNNKGNGQSGAVMIDLLTKCTINVVDSYFNENSGTEANDIWIRSTNNPTELNIINFNTSYSDSVQSHIVTINEDQEQTFDLNNFPGVIFVSNKTMSGIRDGSRDNPYQKILNSIIELNYTSKSVHMPRTIYILDDIWDESLLSLSLIYPLTIKSGLIDDENGNRISGSIRPFNEHIYMDPIDQSSSLTIISCIFNGLGVDGDLVNHLIAAYYLKRMVLIDSIFQNANVGIAAIFFNQSQADATFIAQNCKFLNLKSIQYTTWGILQTCSDNANYTVQVTGQQESTTFSSHIDFIGVGTVKQEGLALLLIEQCSFNLIDKVITHIPLISAIRGLLEINNCQFGSINESKLGSSVISCSAQCINIIIFDSIFSNLNSNLTNENVKASGIIVIELGSKTSVELSQCIFLQCIDSSSNSSISSGSICFYFQPQVQKYSNEQEFDNNFGRASVINCQFTQCQGKYTGGIYFGDNVIPISAQNNIFTLNSFTSQTDQSASDIFFASKELLDQSGGILFVASGYQYKQVSGSTQIGEVKIKDVTTNFAEYLNCITTKGTNCGDIPCGGNKGTIPETCLIKDSTEDSSELADPDKVDDDSFPIGAIIGIILGVL</sequence>
<feature type="non-terminal residue" evidence="1">
    <location>
        <position position="1"/>
    </location>
</feature>
<comment type="caution">
    <text evidence="1">The sequence shown here is derived from an EMBL/GenBank/DDBJ whole genome shotgun (WGS) entry which is preliminary data.</text>
</comment>
<evidence type="ECO:0000313" key="1">
    <source>
        <dbReference type="EMBL" id="KAA6379282.1"/>
    </source>
</evidence>
<gene>
    <name evidence="1" type="ORF">EZS28_025190</name>
</gene>
<dbReference type="EMBL" id="SNRW01008589">
    <property type="protein sequence ID" value="KAA6379282.1"/>
    <property type="molecule type" value="Genomic_DNA"/>
</dbReference>
<name>A0A5J4V9U0_9EUKA</name>
<accession>A0A5J4V9U0</accession>
<dbReference type="AlphaFoldDB" id="A0A5J4V9U0"/>
<proteinExistence type="predicted"/>
<dbReference type="Proteomes" id="UP000324800">
    <property type="component" value="Unassembled WGS sequence"/>
</dbReference>
<evidence type="ECO:0000313" key="2">
    <source>
        <dbReference type="Proteomes" id="UP000324800"/>
    </source>
</evidence>
<protein>
    <submittedName>
        <fullName evidence="1">Uncharacterized protein</fullName>
    </submittedName>
</protein>
<organism evidence="1 2">
    <name type="scientific">Streblomastix strix</name>
    <dbReference type="NCBI Taxonomy" id="222440"/>
    <lineage>
        <taxon>Eukaryota</taxon>
        <taxon>Metamonada</taxon>
        <taxon>Preaxostyla</taxon>
        <taxon>Oxymonadida</taxon>
        <taxon>Streblomastigidae</taxon>
        <taxon>Streblomastix</taxon>
    </lineage>
</organism>